<accession>A0AAW8PZM2</accession>
<proteinExistence type="predicted"/>
<organism evidence="1 2">
    <name type="scientific">Vibrio parahaemolyticus</name>
    <dbReference type="NCBI Taxonomy" id="670"/>
    <lineage>
        <taxon>Bacteria</taxon>
        <taxon>Pseudomonadati</taxon>
        <taxon>Pseudomonadota</taxon>
        <taxon>Gammaproteobacteria</taxon>
        <taxon>Vibrionales</taxon>
        <taxon>Vibrionaceae</taxon>
        <taxon>Vibrio</taxon>
    </lineage>
</organism>
<evidence type="ECO:0000313" key="1">
    <source>
        <dbReference type="EMBL" id="MDS1821422.1"/>
    </source>
</evidence>
<protein>
    <submittedName>
        <fullName evidence="1">Uncharacterized protein</fullName>
    </submittedName>
</protein>
<sequence length="102" mass="11493">MIKLIRHEKNQDIYQVGTPISARVNGDIHLLTPYASLTTNTETLYLRHLSDFSGFGDVCFSDLCVHQEAQLKPEGIVPEDYEVIKVKHDGGWVQIPLSEVNV</sequence>
<evidence type="ECO:0000313" key="2">
    <source>
        <dbReference type="Proteomes" id="UP001253193"/>
    </source>
</evidence>
<dbReference type="RefSeq" id="WP_311020308.1">
    <property type="nucleotide sequence ID" value="NZ_JAUHGG010000003.1"/>
</dbReference>
<dbReference type="AlphaFoldDB" id="A0AAW8PZM2"/>
<comment type="caution">
    <text evidence="1">The sequence shown here is derived from an EMBL/GenBank/DDBJ whole genome shotgun (WGS) entry which is preliminary data.</text>
</comment>
<dbReference type="Proteomes" id="UP001253193">
    <property type="component" value="Unassembled WGS sequence"/>
</dbReference>
<reference evidence="1" key="1">
    <citation type="submission" date="2023-06" db="EMBL/GenBank/DDBJ databases">
        <title>Genomic Diversity of Vibrio spp. and Metagenomic Analysis of Pathogens in Florida Gulf Coastal Waters Following Hurricane Ian.</title>
        <authorList>
            <person name="Brumfield K.D."/>
        </authorList>
    </citation>
    <scope>NUCLEOTIDE SEQUENCE</scope>
    <source>
        <strain evidence="1">WBS2B-138</strain>
    </source>
</reference>
<gene>
    <name evidence="1" type="ORF">QX249_12190</name>
</gene>
<name>A0AAW8PZM2_VIBPH</name>
<dbReference type="EMBL" id="JAUHGG010000003">
    <property type="protein sequence ID" value="MDS1821422.1"/>
    <property type="molecule type" value="Genomic_DNA"/>
</dbReference>